<keyword evidence="2 5" id="KW-0812">Transmembrane</keyword>
<evidence type="ECO:0000256" key="2">
    <source>
        <dbReference type="ARBA" id="ARBA00022692"/>
    </source>
</evidence>
<evidence type="ECO:0000313" key="8">
    <source>
        <dbReference type="Proteomes" id="UP000384372"/>
    </source>
</evidence>
<evidence type="ECO:0000256" key="5">
    <source>
        <dbReference type="SAM" id="Phobius"/>
    </source>
</evidence>
<protein>
    <submittedName>
        <fullName evidence="7">Phage tail protein</fullName>
    </submittedName>
</protein>
<dbReference type="GO" id="GO:0009306">
    <property type="term" value="P:protein secretion"/>
    <property type="evidence" value="ECO:0007669"/>
    <property type="project" value="InterPro"/>
</dbReference>
<dbReference type="EMBL" id="VZAD01000038">
    <property type="protein sequence ID" value="MQP11270.1"/>
    <property type="molecule type" value="Genomic_DNA"/>
</dbReference>
<dbReference type="PANTHER" id="PTHR36985:SF1">
    <property type="entry name" value="TRANSLOCATION AND ASSEMBLY MODULE SUBUNIT TAMB"/>
    <property type="match status" value="1"/>
</dbReference>
<feature type="domain" description="Translocation and assembly module TamB C-terminal" evidence="6">
    <location>
        <begin position="1127"/>
        <end position="1542"/>
    </location>
</feature>
<dbReference type="Proteomes" id="UP000384372">
    <property type="component" value="Unassembled WGS sequence"/>
</dbReference>
<sequence>MSTKKKCGIWAAVIVFTPILLIALLTLLLYLPPVQNWAVKRVAAYASESTGMDITVKHVELVFPLRLGVEGVKALQPIDSLKNSNDVTLRNKKDTVADIEKMVVDIQLMPLFKQQVMVDELDFRRMKVNTTNWIHEARIKGDVGQMALRAHGIDLSKELVHVDDALLSDARLSVELSDTVPPDTTPKTNKWKVNIQKLKLKNTALALHMPGDTLRVNAYMGDATAHCTYLDLFKGLYQVRALDWRKGRVTYDNYQTEMLAGKNISVLRPAEGLDFNHIALSDMNLKADSFYFCDSKIDVKIRQAQFRERCGLNVQQMYGRFVMDSLKLQLPDLCLRTPSSTLQTMVDMDMNAFADSAPGKLTAMIRGSIGREDLMLFAGAYMPQKMRRNWPYYPMEVAGTVKGNMQRLSYSGLKLNLPSAFQLSSDGWLAHLNDMSQMKAKIHLDARTYHLGFVTAMLDPALMKVVRIPNGMILKGDVAVDGSKYATKMTLWEGRGRMNVEASVVTHTKKDGSLDMNQLAYRAKVQAHQIQVSHFLPHQELYSFTGSMEAQGVGTDFLSNHTRLNAKAKVAQLHYGKYHINNLLAVAHVANGKVHADIDSNNQLLKGLVSLDALTNSKNLEGTVVADVRNVDLYLMGLTKVPMRATACGQVDLKTNLKEDHYLQAMLGSIVIKTQQKEYRPVDIVADVLTRRDTTHAVLNCGDFHLRMDTHGGYKKLLSRLDELQGEVMSQLKNRRIDQVAIRREFPLGRITLTTGKDNFISRFIEYNGYHFKTVDMDLRTSPISGLNGHLNIDSLVAQGVQLDTVRANVMTQGDTIRYTARIVNNKKNPQYVFQALVDGELAERGSDIAARIYDANGKLGVRVGLAAMMQENGIKVSLTDTHPILGYKKFTANDDNYLMLGRDMRISAKLQLESSKGMGVRIYSNDGNEDALQDITIGMTRFDLDKVLSVIPYMPDVSGIMNGDFHVVQTKEALSVSSNLSVDNLVYENCPMGNVGSEFVYMPMSDGTHAVDGILKYNDEDVATIKGTYQSEGEGYLDATVGMDKLPLHFINGFVPDQLVGLEGCGEGSLTIKGSLSKPQVDGEIYMDSVYLVSVPYGLRMRFDNDPVRIAGSKLLFENFMMYANNESPLNIQGYLDFSNLDKMMLDVRMRAQNFLLVDAKENARSEAFGKAYVNFLGSMRGALSNLKMRGKLDVLGNTDMTYILRESELTTDTQLEELVKFTDFKDSKQETVVRPKLEGFDMLLGMSIDESARILCALNADKSNYIDLVGGGDLRMTYNPADNLRLSGKYTLSNGEMKYSLPVIPLKTFTIQDGSYIEFTGDPFNPTLNITATEKIKSTVNEGQGTGRSVDFECGVKLSQTLNKPGIQFIISAPSDMNVQDELNTMSVDERGKVAITMLASGMYLANGNTNSFSMNSALSSFLNSEINNIAGTAMRSMGLDIGMTVDNSLNAAGALHTDYNFKFAKRFFNNRLSFSVGGQVSSGAEMENAVNNDTFFNNVEIQYRLNDGASQYIRGFYNNNIYDWLEGQIGEYGVGFMWRRKLQRFSDIFRFKTEKQALPRAAADTLKAVPAAVQQK</sequence>
<evidence type="ECO:0000313" key="7">
    <source>
        <dbReference type="EMBL" id="MQP11270.1"/>
    </source>
</evidence>
<dbReference type="GO" id="GO:0005886">
    <property type="term" value="C:plasma membrane"/>
    <property type="evidence" value="ECO:0007669"/>
    <property type="project" value="InterPro"/>
</dbReference>
<name>A0A6A7W9Z8_9BACT</name>
<reference evidence="7 8" key="1">
    <citation type="submission" date="2019-09" db="EMBL/GenBank/DDBJ databases">
        <title>Distinct polysaccharide growth profiles of human intestinal Prevotella copri isolates.</title>
        <authorList>
            <person name="Fehlner-Peach H."/>
            <person name="Magnabosco C."/>
            <person name="Raghavan V."/>
            <person name="Scher J.U."/>
            <person name="Tett A."/>
            <person name="Cox L.M."/>
            <person name="Gottsegen C."/>
            <person name="Watters A."/>
            <person name="Wiltshire- Gordon J.D."/>
            <person name="Segata N."/>
            <person name="Bonneau R."/>
            <person name="Littman D.R."/>
        </authorList>
    </citation>
    <scope>NUCLEOTIDE SEQUENCE [LARGE SCALE GENOMIC DNA]</scope>
    <source>
        <strain evidence="8">iAQ1173</strain>
    </source>
</reference>
<dbReference type="RefSeq" id="WP_158463045.1">
    <property type="nucleotide sequence ID" value="NZ_VZAD01000038.1"/>
</dbReference>
<evidence type="ECO:0000256" key="3">
    <source>
        <dbReference type="ARBA" id="ARBA00022989"/>
    </source>
</evidence>
<evidence type="ECO:0000256" key="4">
    <source>
        <dbReference type="ARBA" id="ARBA00023136"/>
    </source>
</evidence>
<comment type="caution">
    <text evidence="7">The sequence shown here is derived from an EMBL/GenBank/DDBJ whole genome shotgun (WGS) entry which is preliminary data.</text>
</comment>
<accession>A0A6A7W9Z8</accession>
<keyword evidence="4 5" id="KW-0472">Membrane</keyword>
<proteinExistence type="predicted"/>
<evidence type="ECO:0000256" key="1">
    <source>
        <dbReference type="ARBA" id="ARBA00004167"/>
    </source>
</evidence>
<evidence type="ECO:0000259" key="6">
    <source>
        <dbReference type="Pfam" id="PF04357"/>
    </source>
</evidence>
<gene>
    <name evidence="7" type="ORF">F7D20_04665</name>
</gene>
<dbReference type="Pfam" id="PF04357">
    <property type="entry name" value="TamB"/>
    <property type="match status" value="1"/>
</dbReference>
<dbReference type="PANTHER" id="PTHR36985">
    <property type="entry name" value="TRANSLOCATION AND ASSEMBLY MODULE SUBUNIT TAMB"/>
    <property type="match status" value="1"/>
</dbReference>
<dbReference type="InterPro" id="IPR007452">
    <property type="entry name" value="TamB_C"/>
</dbReference>
<keyword evidence="3 5" id="KW-1133">Transmembrane helix</keyword>
<comment type="subcellular location">
    <subcellularLocation>
        <location evidence="1">Membrane</location>
        <topology evidence="1">Single-pass membrane protein</topology>
    </subcellularLocation>
</comment>
<organism evidence="7 8">
    <name type="scientific">Segatella copri</name>
    <dbReference type="NCBI Taxonomy" id="165179"/>
    <lineage>
        <taxon>Bacteria</taxon>
        <taxon>Pseudomonadati</taxon>
        <taxon>Bacteroidota</taxon>
        <taxon>Bacteroidia</taxon>
        <taxon>Bacteroidales</taxon>
        <taxon>Prevotellaceae</taxon>
        <taxon>Segatella</taxon>
    </lineage>
</organism>
<feature type="transmembrane region" description="Helical" evidence="5">
    <location>
        <begin position="7"/>
        <end position="31"/>
    </location>
</feature>
<keyword evidence="8" id="KW-1185">Reference proteome</keyword>
<dbReference type="OrthoDB" id="9811276at2"/>